<accession>A0A1W1XCL9</accession>
<keyword evidence="6 8" id="KW-0472">Membrane</keyword>
<reference evidence="10 11" key="1">
    <citation type="submission" date="2017-04" db="EMBL/GenBank/DDBJ databases">
        <authorList>
            <person name="Afonso C.L."/>
            <person name="Miller P.J."/>
            <person name="Scott M.A."/>
            <person name="Spackman E."/>
            <person name="Goraichik I."/>
            <person name="Dimitrov K.M."/>
            <person name="Suarez D.L."/>
            <person name="Swayne D.E."/>
        </authorList>
    </citation>
    <scope>NUCLEOTIDE SEQUENCE [LARGE SCALE GENOMIC DNA]</scope>
    <source>
        <strain evidence="10 11">DSM 12555</strain>
    </source>
</reference>
<comment type="similarity">
    <text evidence="7">Belongs to the ThrE exporter (TC 2.A.79) family.</text>
</comment>
<sequence length="144" mass="15704">MILASFYSFLASLGFAIIFNIRGKNIFIASLGGSISWFIYLLLQNLHNSNTVSLFVATLVVSIYSEAMARVFKSPVTTYTICGIIPLVPGYGMYYTMYYTISGNISKATLTGLQTLTGAGAIAIAIVMISSLSKLIFLKRKKVM</sequence>
<evidence type="ECO:0000256" key="7">
    <source>
        <dbReference type="ARBA" id="ARBA00034125"/>
    </source>
</evidence>
<name>A0A1W1XCL9_9CLOT</name>
<evidence type="ECO:0000313" key="10">
    <source>
        <dbReference type="EMBL" id="SMC21261.1"/>
    </source>
</evidence>
<keyword evidence="2" id="KW-1003">Cell membrane</keyword>
<dbReference type="Proteomes" id="UP000192468">
    <property type="component" value="Unassembled WGS sequence"/>
</dbReference>
<evidence type="ECO:0000256" key="3">
    <source>
        <dbReference type="ARBA" id="ARBA00022519"/>
    </source>
</evidence>
<protein>
    <submittedName>
        <fullName evidence="10">Uncharacterized membrane protein YjjB, DUF3815 family</fullName>
    </submittedName>
</protein>
<feature type="transmembrane region" description="Helical" evidence="8">
    <location>
        <begin position="6"/>
        <end position="21"/>
    </location>
</feature>
<keyword evidence="4 8" id="KW-0812">Transmembrane</keyword>
<keyword evidence="3" id="KW-0997">Cell inner membrane</keyword>
<evidence type="ECO:0000256" key="5">
    <source>
        <dbReference type="ARBA" id="ARBA00022989"/>
    </source>
</evidence>
<feature type="transmembrane region" description="Helical" evidence="8">
    <location>
        <begin position="116"/>
        <end position="137"/>
    </location>
</feature>
<feature type="transmembrane region" description="Helical" evidence="8">
    <location>
        <begin position="49"/>
        <end position="69"/>
    </location>
</feature>
<feature type="domain" description="Threonine/Serine exporter ThrE" evidence="9">
    <location>
        <begin position="6"/>
        <end position="131"/>
    </location>
</feature>
<evidence type="ECO:0000313" key="11">
    <source>
        <dbReference type="Proteomes" id="UP000192468"/>
    </source>
</evidence>
<dbReference type="PANTHER" id="PTHR34390:SF1">
    <property type="entry name" value="SUCCINATE TRANSPORTER SUBUNIT YJJB-RELATED"/>
    <property type="match status" value="1"/>
</dbReference>
<dbReference type="OrthoDB" id="9810047at2"/>
<keyword evidence="5 8" id="KW-1133">Transmembrane helix</keyword>
<evidence type="ECO:0000259" key="9">
    <source>
        <dbReference type="Pfam" id="PF12821"/>
    </source>
</evidence>
<dbReference type="GO" id="GO:0015744">
    <property type="term" value="P:succinate transport"/>
    <property type="evidence" value="ECO:0007669"/>
    <property type="project" value="TreeGrafter"/>
</dbReference>
<dbReference type="GO" id="GO:0005886">
    <property type="term" value="C:plasma membrane"/>
    <property type="evidence" value="ECO:0007669"/>
    <property type="project" value="UniProtKB-SubCell"/>
</dbReference>
<feature type="transmembrane region" description="Helical" evidence="8">
    <location>
        <begin position="76"/>
        <end position="96"/>
    </location>
</feature>
<organism evidence="10 11">
    <name type="scientific">Clostridium acidisoli DSM 12555</name>
    <dbReference type="NCBI Taxonomy" id="1121291"/>
    <lineage>
        <taxon>Bacteria</taxon>
        <taxon>Bacillati</taxon>
        <taxon>Bacillota</taxon>
        <taxon>Clostridia</taxon>
        <taxon>Eubacteriales</taxon>
        <taxon>Clostridiaceae</taxon>
        <taxon>Clostridium</taxon>
    </lineage>
</organism>
<evidence type="ECO:0000256" key="8">
    <source>
        <dbReference type="SAM" id="Phobius"/>
    </source>
</evidence>
<evidence type="ECO:0000256" key="4">
    <source>
        <dbReference type="ARBA" id="ARBA00022692"/>
    </source>
</evidence>
<comment type="subcellular location">
    <subcellularLocation>
        <location evidence="1">Cell membrane</location>
        <topology evidence="1">Multi-pass membrane protein</topology>
    </subcellularLocation>
</comment>
<dbReference type="STRING" id="1121291.SAMN02745134_01229"/>
<dbReference type="InterPro" id="IPR050539">
    <property type="entry name" value="ThrE_Dicarb/AminoAcid_Exp"/>
</dbReference>
<evidence type="ECO:0000256" key="1">
    <source>
        <dbReference type="ARBA" id="ARBA00004651"/>
    </source>
</evidence>
<proteinExistence type="inferred from homology"/>
<dbReference type="RefSeq" id="WP_084114727.1">
    <property type="nucleotide sequence ID" value="NZ_FWXH01000003.1"/>
</dbReference>
<dbReference type="InterPro" id="IPR024528">
    <property type="entry name" value="ThrE_2"/>
</dbReference>
<evidence type="ECO:0000256" key="6">
    <source>
        <dbReference type="ARBA" id="ARBA00023136"/>
    </source>
</evidence>
<dbReference type="Pfam" id="PF12821">
    <property type="entry name" value="ThrE_2"/>
    <property type="match status" value="1"/>
</dbReference>
<dbReference type="AlphaFoldDB" id="A0A1W1XCL9"/>
<keyword evidence="11" id="KW-1185">Reference proteome</keyword>
<gene>
    <name evidence="10" type="ORF">SAMN02745134_01229</name>
</gene>
<dbReference type="PANTHER" id="PTHR34390">
    <property type="entry name" value="UPF0442 PROTEIN YJJB-RELATED"/>
    <property type="match status" value="1"/>
</dbReference>
<dbReference type="EMBL" id="FWXH01000003">
    <property type="protein sequence ID" value="SMC21261.1"/>
    <property type="molecule type" value="Genomic_DNA"/>
</dbReference>
<feature type="transmembrane region" description="Helical" evidence="8">
    <location>
        <begin position="26"/>
        <end position="43"/>
    </location>
</feature>
<evidence type="ECO:0000256" key="2">
    <source>
        <dbReference type="ARBA" id="ARBA00022475"/>
    </source>
</evidence>